<dbReference type="EMBL" id="LGTQ01000005">
    <property type="protein sequence ID" value="KPM49656.1"/>
    <property type="molecule type" value="Genomic_DNA"/>
</dbReference>
<dbReference type="InterPro" id="IPR029063">
    <property type="entry name" value="SAM-dependent_MTases_sf"/>
</dbReference>
<dbReference type="NCBIfam" id="TIGR01444">
    <property type="entry name" value="fkbM_fam"/>
    <property type="match status" value="1"/>
</dbReference>
<accession>A0A0P7CAG7</accession>
<reference evidence="2 3" key="1">
    <citation type="submission" date="2015-07" db="EMBL/GenBank/DDBJ databases">
        <title>The draft genome sequence of Leadbetterella sp. JN14-9.</title>
        <authorList>
            <person name="Liu Y."/>
            <person name="Du J."/>
            <person name="Shao Z."/>
        </authorList>
    </citation>
    <scope>NUCLEOTIDE SEQUENCE [LARGE SCALE GENOMIC DNA]</scope>
    <source>
        <strain evidence="2 3">JN14-9</strain>
    </source>
</reference>
<evidence type="ECO:0000313" key="2">
    <source>
        <dbReference type="EMBL" id="KPM49656.1"/>
    </source>
</evidence>
<dbReference type="SUPFAM" id="SSF53335">
    <property type="entry name" value="S-adenosyl-L-methionine-dependent methyltransferases"/>
    <property type="match status" value="1"/>
</dbReference>
<dbReference type="SUPFAM" id="SSF53448">
    <property type="entry name" value="Nucleotide-diphospho-sugar transferases"/>
    <property type="match status" value="1"/>
</dbReference>
<dbReference type="Gene3D" id="3.40.50.150">
    <property type="entry name" value="Vaccinia Virus protein VP39"/>
    <property type="match status" value="1"/>
</dbReference>
<dbReference type="Gene3D" id="3.90.550.10">
    <property type="entry name" value="Spore Coat Polysaccharide Biosynthesis Protein SpsA, Chain A"/>
    <property type="match status" value="1"/>
</dbReference>
<comment type="caution">
    <text evidence="2">The sequence shown here is derived from an EMBL/GenBank/DDBJ whole genome shotgun (WGS) entry which is preliminary data.</text>
</comment>
<sequence length="780" mass="90773">MKDLTKTDYFNDALHHFGRKGEELFVLNIGAMDGITFDEMAGYLKSYAFKGLFVEPIRVHYEQLRENFSEEGHLFENAAIAEYDGEIEMLTIDHSVIGRGLVHPAFSGMSAVYPPKNGLGSEQDRQVVENYGQNVIVPCITFKTLLEKHSLKGFDVIKIDAEGYDYRIFKQIDLKKYRPKVIRVEWSVIDEFEKEALILQLEDVGYVYGLEAEDIVGIPAELYHELYAGKVTLVTGLWDIRRDTLSEGWSRSYDFYLEKFRQLLDVPNNLIVFGDQHLREFVFNVRSEHNTQFIERTQDWFINEFYDTIQAIRTDQSWYTQAAWLAESTQARLAMYNPLVLSKPFLLHDAKLLDRFHSTHLYWIDAGITNTVHPGYFTHDLVVDRLSLLTKLSFIAFPYAAADEIHGFTYTKLNELAGARVNKVCRGGFFGGPVAEIPQFNGEYYQLLESTLRDGFMGTEESLFTILLYKYPQRYQYFGIEENGLLATFFENVKNKTAIPLNELKVRPQNTNNDKVALYVLTYNSPRQLETLLASMKQYDERFITEPHRILLNNSTDASTTPAYEKICEQFGIEHIQKDNIGICGGRQWIAEHAAANDFDYYFFFEDDMFFYTGDQPTCRNGFIRKVEDLYHRSLEIMLKEGFDFLKFNFTEFYGDHQLQWSWHNVPQEVRAALFQEKPTKVSDDPTEAPDLNFKNVKSLNGLAYATGEVYYCNWPQLVSKEGNRKLFLDVKWERPYEQTWMSYAYQETVKGKIKPAVLLATPTEHNRFDFYAAEERREN</sequence>
<evidence type="ECO:0000313" key="3">
    <source>
        <dbReference type="Proteomes" id="UP000050454"/>
    </source>
</evidence>
<dbReference type="InterPro" id="IPR006342">
    <property type="entry name" value="FkbM_mtfrase"/>
</dbReference>
<keyword evidence="3" id="KW-1185">Reference proteome</keyword>
<gene>
    <name evidence="2" type="ORF">AFM12_03430</name>
</gene>
<dbReference type="InterPro" id="IPR011735">
    <property type="entry name" value="WlaTC/HtrL_glycosyltransf"/>
</dbReference>
<evidence type="ECO:0000259" key="1">
    <source>
        <dbReference type="Pfam" id="PF05050"/>
    </source>
</evidence>
<dbReference type="AlphaFoldDB" id="A0A0P7CAG7"/>
<proteinExistence type="predicted"/>
<dbReference type="Pfam" id="PF09612">
    <property type="entry name" value="HtrL_YibB"/>
    <property type="match status" value="1"/>
</dbReference>
<dbReference type="RefSeq" id="WP_055143928.1">
    <property type="nucleotide sequence ID" value="NZ_JXSZ01000005.1"/>
</dbReference>
<dbReference type="Proteomes" id="UP000050454">
    <property type="component" value="Unassembled WGS sequence"/>
</dbReference>
<dbReference type="STRING" id="1605367.AFM12_03430"/>
<feature type="domain" description="Methyltransferase FkbM" evidence="1">
    <location>
        <begin position="29"/>
        <end position="208"/>
    </location>
</feature>
<dbReference type="Pfam" id="PF05050">
    <property type="entry name" value="Methyltransf_21"/>
    <property type="match status" value="1"/>
</dbReference>
<dbReference type="PANTHER" id="PTHR34203:SF15">
    <property type="entry name" value="SLL1173 PROTEIN"/>
    <property type="match status" value="1"/>
</dbReference>
<name>A0A0P7CAG7_9BACT</name>
<organism evidence="2 3">
    <name type="scientific">Jiulongibacter sediminis</name>
    <dbReference type="NCBI Taxonomy" id="1605367"/>
    <lineage>
        <taxon>Bacteria</taxon>
        <taxon>Pseudomonadati</taxon>
        <taxon>Bacteroidota</taxon>
        <taxon>Cytophagia</taxon>
        <taxon>Cytophagales</taxon>
        <taxon>Leadbetterellaceae</taxon>
        <taxon>Jiulongibacter</taxon>
    </lineage>
</organism>
<dbReference type="OrthoDB" id="9812600at2"/>
<dbReference type="PANTHER" id="PTHR34203">
    <property type="entry name" value="METHYLTRANSFERASE, FKBM FAMILY PROTEIN"/>
    <property type="match status" value="1"/>
</dbReference>
<dbReference type="InterPro" id="IPR029044">
    <property type="entry name" value="Nucleotide-diphossugar_trans"/>
</dbReference>
<dbReference type="InterPro" id="IPR052514">
    <property type="entry name" value="SAM-dependent_MTase"/>
</dbReference>
<protein>
    <recommendedName>
        <fullName evidence="1">Methyltransferase FkbM domain-containing protein</fullName>
    </recommendedName>
</protein>